<dbReference type="InterPro" id="IPR015018">
    <property type="entry name" value="DUF1905"/>
</dbReference>
<dbReference type="InterPro" id="IPR037079">
    <property type="entry name" value="AF2212/PG0164-like_sf"/>
</dbReference>
<evidence type="ECO:0000313" key="2">
    <source>
        <dbReference type="Proteomes" id="UP000294508"/>
    </source>
</evidence>
<name>A0A4R2HU23_9ACTN</name>
<evidence type="ECO:0000313" key="1">
    <source>
        <dbReference type="EMBL" id="TCO34529.1"/>
    </source>
</evidence>
<proteinExistence type="predicted"/>
<protein>
    <submittedName>
        <fullName evidence="1">Uncharacterized protein DUF1905</fullName>
    </submittedName>
</protein>
<dbReference type="Pfam" id="PF08922">
    <property type="entry name" value="DUF1905"/>
    <property type="match status" value="1"/>
</dbReference>
<gene>
    <name evidence="1" type="ORF">EV652_102595</name>
</gene>
<dbReference type="SUPFAM" id="SSF141694">
    <property type="entry name" value="AF2212/PG0164-like"/>
    <property type="match status" value="1"/>
</dbReference>
<organism evidence="1 2">
    <name type="scientific">Kribbella steppae</name>
    <dbReference type="NCBI Taxonomy" id="2512223"/>
    <lineage>
        <taxon>Bacteria</taxon>
        <taxon>Bacillati</taxon>
        <taxon>Actinomycetota</taxon>
        <taxon>Actinomycetes</taxon>
        <taxon>Propionibacteriales</taxon>
        <taxon>Kribbellaceae</taxon>
        <taxon>Kribbella</taxon>
    </lineage>
</organism>
<keyword evidence="2" id="KW-1185">Reference proteome</keyword>
<accession>A0A4R2HU23</accession>
<dbReference type="Gene3D" id="2.40.30.100">
    <property type="entry name" value="AF2212/PG0164-like"/>
    <property type="match status" value="1"/>
</dbReference>
<dbReference type="AlphaFoldDB" id="A0A4R2HU23"/>
<comment type="caution">
    <text evidence="1">The sequence shown here is derived from an EMBL/GenBank/DDBJ whole genome shotgun (WGS) entry which is preliminary data.</text>
</comment>
<reference evidence="1 2" key="1">
    <citation type="journal article" date="2015" name="Stand. Genomic Sci.">
        <title>Genomic Encyclopedia of Bacterial and Archaeal Type Strains, Phase III: the genomes of soil and plant-associated and newly described type strains.</title>
        <authorList>
            <person name="Whitman W.B."/>
            <person name="Woyke T."/>
            <person name="Klenk H.P."/>
            <person name="Zhou Y."/>
            <person name="Lilburn T.G."/>
            <person name="Beck B.J."/>
            <person name="De Vos P."/>
            <person name="Vandamme P."/>
            <person name="Eisen J.A."/>
            <person name="Garrity G."/>
            <person name="Hugenholtz P."/>
            <person name="Kyrpides N.C."/>
        </authorList>
    </citation>
    <scope>NUCLEOTIDE SEQUENCE [LARGE SCALE GENOMIC DNA]</scope>
    <source>
        <strain evidence="1 2">VKM Ac-2572</strain>
    </source>
</reference>
<dbReference type="EMBL" id="SLWN01000002">
    <property type="protein sequence ID" value="TCO34529.1"/>
    <property type="molecule type" value="Genomic_DNA"/>
</dbReference>
<sequence length="107" mass="11495">MPAATVAFVTTFHFSAALWQHPGEGSWYFISVPADISDDIAHLTAATRKGFGSVRVTAAVGSTVWQTSVFPDSKTGTYLLPVKKAVRTIEDLTPGDAVETRLELAEL</sequence>
<dbReference type="Proteomes" id="UP000294508">
    <property type="component" value="Unassembled WGS sequence"/>
</dbReference>